<dbReference type="PANTHER" id="PTHR11709">
    <property type="entry name" value="MULTI-COPPER OXIDASE"/>
    <property type="match status" value="1"/>
</dbReference>
<evidence type="ECO:0000259" key="1">
    <source>
        <dbReference type="Pfam" id="PF07731"/>
    </source>
</evidence>
<dbReference type="Pfam" id="PF07732">
    <property type="entry name" value="Cu-oxidase_3"/>
    <property type="match status" value="1"/>
</dbReference>
<proteinExistence type="predicted"/>
<dbReference type="SUPFAM" id="SSF49503">
    <property type="entry name" value="Cupredoxins"/>
    <property type="match status" value="2"/>
</dbReference>
<dbReference type="InterPro" id="IPR008972">
    <property type="entry name" value="Cupredoxin"/>
</dbReference>
<dbReference type="RefSeq" id="WP_277732140.1">
    <property type="nucleotide sequence ID" value="NZ_CP120733.1"/>
</dbReference>
<dbReference type="InterPro" id="IPR011706">
    <property type="entry name" value="Cu-oxidase_C"/>
</dbReference>
<sequence length="318" mass="36447">MVITPDVPVLNYIKKGNVKYFELVAQPIRREILPGIYINAWGYNGSTPGPTIFVYPDDEVCIRVYNQLPQPTSVHWHGLDIPNNMDGVPAVEPSPKINPGCYFDYRFKITNPPGTHMYHSHFYTIVQDMMGLEGAFIILNPDEKKEDIQRDFFIMLGSHTLKNIDPFSLKKGVYDINPFSMDANFFTMNGRCFPYTSRLLIENEDNVRIRFGNIGIANHPIHFHGHQFLISASDGNTIKKENRLLKNTILIESGSTWDIEFYANNPGIWPLHCHFPHHVSNNKTLPFGGMATAVVYKGFDSKKYQEYAKCFYKKNIGF</sequence>
<dbReference type="EMBL" id="CP120733">
    <property type="protein sequence ID" value="WFD10164.1"/>
    <property type="molecule type" value="Genomic_DNA"/>
</dbReference>
<feature type="domain" description="Plastocyanin-like" evidence="1">
    <location>
        <begin position="175"/>
        <end position="282"/>
    </location>
</feature>
<keyword evidence="4" id="KW-1185">Reference proteome</keyword>
<dbReference type="Pfam" id="PF07731">
    <property type="entry name" value="Cu-oxidase_2"/>
    <property type="match status" value="1"/>
</dbReference>
<evidence type="ECO:0000313" key="3">
    <source>
        <dbReference type="EMBL" id="WFD10164.1"/>
    </source>
</evidence>
<evidence type="ECO:0000313" key="4">
    <source>
        <dbReference type="Proteomes" id="UP001222800"/>
    </source>
</evidence>
<dbReference type="Gene3D" id="2.60.40.420">
    <property type="entry name" value="Cupredoxins - blue copper proteins"/>
    <property type="match status" value="2"/>
</dbReference>
<evidence type="ECO:0000259" key="2">
    <source>
        <dbReference type="Pfam" id="PF07732"/>
    </source>
</evidence>
<name>A0ABY8EB87_9FIRM</name>
<gene>
    <name evidence="3" type="ORF">P4S50_17670</name>
</gene>
<dbReference type="CDD" id="cd04202">
    <property type="entry name" value="CuRO_D2_2dMcoN_like"/>
    <property type="match status" value="1"/>
</dbReference>
<protein>
    <submittedName>
        <fullName evidence="3">Copper oxidase</fullName>
    </submittedName>
</protein>
<reference evidence="3 4" key="1">
    <citation type="submission" date="2023-03" db="EMBL/GenBank/DDBJ databases">
        <title>Complete genome sequence of Tepidibacter sp. SWIR-1, isolated from a deep-sea hydrothermal vent.</title>
        <authorList>
            <person name="Li X."/>
        </authorList>
    </citation>
    <scope>NUCLEOTIDE SEQUENCE [LARGE SCALE GENOMIC DNA]</scope>
    <source>
        <strain evidence="3 4">SWIR-1</strain>
    </source>
</reference>
<accession>A0ABY8EB87</accession>
<feature type="domain" description="Plastocyanin-like" evidence="2">
    <location>
        <begin position="39"/>
        <end position="141"/>
    </location>
</feature>
<dbReference type="InterPro" id="IPR011707">
    <property type="entry name" value="Cu-oxidase-like_N"/>
</dbReference>
<dbReference type="CDD" id="cd13860">
    <property type="entry name" value="CuRO_1_2dMco_1"/>
    <property type="match status" value="1"/>
</dbReference>
<dbReference type="Proteomes" id="UP001222800">
    <property type="component" value="Chromosome"/>
</dbReference>
<organism evidence="3 4">
    <name type="scientific">Tepidibacter hydrothermalis</name>
    <dbReference type="NCBI Taxonomy" id="3036126"/>
    <lineage>
        <taxon>Bacteria</taxon>
        <taxon>Bacillati</taxon>
        <taxon>Bacillota</taxon>
        <taxon>Clostridia</taxon>
        <taxon>Peptostreptococcales</taxon>
        <taxon>Peptostreptococcaceae</taxon>
        <taxon>Tepidibacter</taxon>
    </lineage>
</organism>
<dbReference type="InterPro" id="IPR045087">
    <property type="entry name" value="Cu-oxidase_fam"/>
</dbReference>